<feature type="transmembrane region" description="Helical" evidence="1">
    <location>
        <begin position="7"/>
        <end position="28"/>
    </location>
</feature>
<keyword evidence="1" id="KW-0472">Membrane</keyword>
<dbReference type="Proteomes" id="UP000198558">
    <property type="component" value="Unassembled WGS sequence"/>
</dbReference>
<reference evidence="3" key="1">
    <citation type="submission" date="2016-10" db="EMBL/GenBank/DDBJ databases">
        <authorList>
            <person name="Varghese N."/>
            <person name="Submissions S."/>
        </authorList>
    </citation>
    <scope>NUCLEOTIDE SEQUENCE [LARGE SCALE GENOMIC DNA]</scope>
    <source>
        <strain evidence="3">DSM 1551</strain>
    </source>
</reference>
<dbReference type="GeneID" id="78288161"/>
<organism evidence="2 3">
    <name type="scientific">Thomasclavelia cocleata</name>
    <dbReference type="NCBI Taxonomy" id="69824"/>
    <lineage>
        <taxon>Bacteria</taxon>
        <taxon>Bacillati</taxon>
        <taxon>Bacillota</taxon>
        <taxon>Erysipelotrichia</taxon>
        <taxon>Erysipelotrichales</taxon>
        <taxon>Coprobacillaceae</taxon>
        <taxon>Thomasclavelia</taxon>
    </lineage>
</organism>
<sequence>MIKKKDYIIIFIIGLIIICGFIFNYFFFYQTGAYVQIKISGKVYQTVPLNLDQTINIENKNTLVIKNNEAYIIDSTCPDKLCQKQGKISKNAQQIICLPNQVTIGIIANKNNDIDASTY</sequence>
<keyword evidence="1" id="KW-0812">Transmembrane</keyword>
<dbReference type="RefSeq" id="WP_092353387.1">
    <property type="nucleotide sequence ID" value="NZ_FOIN01000009.1"/>
</dbReference>
<name>A0A1I0E617_9FIRM</name>
<dbReference type="Pfam" id="PF07009">
    <property type="entry name" value="NusG_II"/>
    <property type="match status" value="1"/>
</dbReference>
<dbReference type="EMBL" id="FOIN01000009">
    <property type="protein sequence ID" value="SET40594.1"/>
    <property type="molecule type" value="Genomic_DNA"/>
</dbReference>
<dbReference type="OrthoDB" id="47603at2"/>
<keyword evidence="1" id="KW-1133">Transmembrane helix</keyword>
<gene>
    <name evidence="2" type="ORF">SAMN04489758_10979</name>
</gene>
<dbReference type="AlphaFoldDB" id="A0A1I0E617"/>
<evidence type="ECO:0000313" key="3">
    <source>
        <dbReference type="Proteomes" id="UP000198558"/>
    </source>
</evidence>
<dbReference type="Gene3D" id="2.60.320.10">
    <property type="entry name" value="N-utilization substance G protein NusG, insert domain"/>
    <property type="match status" value="1"/>
</dbReference>
<proteinExistence type="predicted"/>
<evidence type="ECO:0000256" key="1">
    <source>
        <dbReference type="SAM" id="Phobius"/>
    </source>
</evidence>
<dbReference type="InterPro" id="IPR038690">
    <property type="entry name" value="NusG_2_sf"/>
</dbReference>
<protein>
    <submittedName>
        <fullName evidence="2">Uncharacterized protein</fullName>
    </submittedName>
</protein>
<keyword evidence="3" id="KW-1185">Reference proteome</keyword>
<evidence type="ECO:0000313" key="2">
    <source>
        <dbReference type="EMBL" id="SET40594.1"/>
    </source>
</evidence>
<accession>A0A1I0E617</accession>